<gene>
    <name evidence="1" type="ORF">PGIGA_G00139530</name>
</gene>
<organism evidence="1 2">
    <name type="scientific">Pangasianodon gigas</name>
    <name type="common">Mekong giant catfish</name>
    <name type="synonym">Pangasius gigas</name>
    <dbReference type="NCBI Taxonomy" id="30993"/>
    <lineage>
        <taxon>Eukaryota</taxon>
        <taxon>Metazoa</taxon>
        <taxon>Chordata</taxon>
        <taxon>Craniata</taxon>
        <taxon>Vertebrata</taxon>
        <taxon>Euteleostomi</taxon>
        <taxon>Actinopterygii</taxon>
        <taxon>Neopterygii</taxon>
        <taxon>Teleostei</taxon>
        <taxon>Ostariophysi</taxon>
        <taxon>Siluriformes</taxon>
        <taxon>Pangasiidae</taxon>
        <taxon>Pangasianodon</taxon>
    </lineage>
</organism>
<evidence type="ECO:0000313" key="2">
    <source>
        <dbReference type="Proteomes" id="UP000829447"/>
    </source>
</evidence>
<comment type="caution">
    <text evidence="1">The sequence shown here is derived from an EMBL/GenBank/DDBJ whole genome shotgun (WGS) entry which is preliminary data.</text>
</comment>
<keyword evidence="2" id="KW-1185">Reference proteome</keyword>
<reference evidence="1 2" key="1">
    <citation type="journal article" date="2022" name="bioRxiv">
        <title>An ancient truncated duplication of the anti-Mullerian hormone receptor type 2 gene is a potential conserved master sex determinant in the Pangasiidae catfish family.</title>
        <authorList>
            <person name="Wen M."/>
            <person name="Pan Q."/>
            <person name="Jouanno E."/>
            <person name="Montfort J."/>
            <person name="Zahm M."/>
            <person name="Cabau C."/>
            <person name="Klopp C."/>
            <person name="Iampietro C."/>
            <person name="Roques C."/>
            <person name="Bouchez O."/>
            <person name="Castinel A."/>
            <person name="Donnadieu C."/>
            <person name="Parrinello H."/>
            <person name="Poncet C."/>
            <person name="Belmonte E."/>
            <person name="Gautier V."/>
            <person name="Avarre J.-C."/>
            <person name="Dugue R."/>
            <person name="Gustiano R."/>
            <person name="Ha T.T.T."/>
            <person name="Campet M."/>
            <person name="Sriphairoj K."/>
            <person name="Ribolli J."/>
            <person name="de Almeida F.L."/>
            <person name="Desvignes T."/>
            <person name="Postlethwait J.H."/>
            <person name="Bucao C.F."/>
            <person name="Robinson-Rechavi M."/>
            <person name="Bobe J."/>
            <person name="Herpin A."/>
            <person name="Guiguen Y."/>
        </authorList>
    </citation>
    <scope>NUCLEOTIDE SEQUENCE [LARGE SCALE GENOMIC DNA]</scope>
    <source>
        <strain evidence="1">YG-Dec2019</strain>
    </source>
</reference>
<name>A0ACC5XL40_PANGG</name>
<dbReference type="EMBL" id="CM040476">
    <property type="protein sequence ID" value="MCI4391880.1"/>
    <property type="molecule type" value="Genomic_DNA"/>
</dbReference>
<evidence type="ECO:0000313" key="1">
    <source>
        <dbReference type="EMBL" id="MCI4391880.1"/>
    </source>
</evidence>
<accession>A0ACC5XL40</accession>
<dbReference type="Proteomes" id="UP000829447">
    <property type="component" value="Linkage Group LG23"/>
</dbReference>
<proteinExistence type="predicted"/>
<sequence>MSCLSFLCCCLPSQSSEEERQPILGAPESARISHSPPNDSQHRNGRITVRHVGVPDLDQRFTDCEETFNKQQEHYEFMQEKWKTLMYRYRCAPDSSLSECLQKIKDEHDDHQISLQMKGFDFSLAVTPDDPMPDKLKRTQENIKELCQAVKAIVAVGPKLDEMINWLLKSEKSLYKKVNEEAKMYLESKRLKDNLRANLREASRAKDLSPRYREEAGKLLNEVAQLSGVEP</sequence>
<protein>
    <submittedName>
        <fullName evidence="1">Uncharacterized protein</fullName>
    </submittedName>
</protein>